<dbReference type="PANTHER" id="PTHR37035:SF6">
    <property type="entry name" value="RNA-BINDING PROTEIN ZCH321"/>
    <property type="match status" value="1"/>
</dbReference>
<keyword evidence="4" id="KW-1185">Reference proteome</keyword>
<dbReference type="InterPro" id="IPR000571">
    <property type="entry name" value="Znf_CCCH"/>
</dbReference>
<keyword evidence="1" id="KW-0479">Metal-binding</keyword>
<dbReference type="InterPro" id="IPR053125">
    <property type="entry name" value="RNA-bd_mRNA_stabilization_reg"/>
</dbReference>
<organism evidence="3 4">
    <name type="scientific">Trypanosoma rangeli SC58</name>
    <dbReference type="NCBI Taxonomy" id="429131"/>
    <lineage>
        <taxon>Eukaryota</taxon>
        <taxon>Discoba</taxon>
        <taxon>Euglenozoa</taxon>
        <taxon>Kinetoplastea</taxon>
        <taxon>Metakinetoplastina</taxon>
        <taxon>Trypanosomatida</taxon>
        <taxon>Trypanosomatidae</taxon>
        <taxon>Trypanosoma</taxon>
        <taxon>Herpetosoma</taxon>
    </lineage>
</organism>
<keyword evidence="1" id="KW-0863">Zinc-finger</keyword>
<proteinExistence type="predicted"/>
<name>A0A061J380_TRYRA</name>
<dbReference type="AlphaFoldDB" id="A0A061J380"/>
<sequence>MVVVDPATRKLLIPCNCIYPTRAQQRAAIPSLCQLFLQGRCRQGAQCHQVHANVDVVMVLRDQVGNLPRCCPFHGDDDIAGVLNERSLLSKVVLYIPEVSFEGGYVPLSRIGYTVPISKMLNKRDSDVVRALDSYRQSLQEGSAPPEGSPVVVLEAGDIPICRLHVKERCRFAEECGFLHLCREIAAMDPQLPLGRRSRSKATQKECICNVFEPHEESMLNTAPLSSSTKLAEASQSCPSSVRGFPLVQRGGASGHSSLANSMHRNGGNTPWMGPLHEPSSLGQSCELSTKEGPNTPAAVSTLCSLSYSDIQQLKPRLGVRRKLSSRVLVSCDGPCRSEGAPGGAEESTPELRCGRPCKGCRGSSFLIRGTVSDSMAASSRDEGASNSSMSLSTSCRCCSAGKWRHDPYNLSRVRMGG</sequence>
<dbReference type="PROSITE" id="PS50103">
    <property type="entry name" value="ZF_C3H1"/>
    <property type="match status" value="2"/>
</dbReference>
<dbReference type="EMBL" id="AUPL01003512">
    <property type="protein sequence ID" value="ESL08780.1"/>
    <property type="molecule type" value="Genomic_DNA"/>
</dbReference>
<reference evidence="3 4" key="1">
    <citation type="submission" date="2013-07" db="EMBL/GenBank/DDBJ databases">
        <authorList>
            <person name="Stoco P.H."/>
            <person name="Wagner G."/>
            <person name="Gerber A."/>
            <person name="Zaha A."/>
            <person name="Thompson C."/>
            <person name="Bartholomeu D.C."/>
            <person name="Luckemeyer D.D."/>
            <person name="Bahia D."/>
            <person name="Loreto E."/>
            <person name="Prestes E.B."/>
            <person name="Lima F.M."/>
            <person name="Rodrigues-Luiz G."/>
            <person name="Vallejo G.A."/>
            <person name="Filho J.F."/>
            <person name="Monteiro K.M."/>
            <person name="Tyler K.M."/>
            <person name="de Almeida L.G."/>
            <person name="Ortiz M.F."/>
            <person name="Siervo M.A."/>
            <person name="de Moraes M.H."/>
            <person name="Cunha O.L."/>
            <person name="Mendonca-Neto R."/>
            <person name="Silva R."/>
            <person name="Teixeira S.M."/>
            <person name="Murta S.M."/>
            <person name="Sincero T.C."/>
            <person name="Mendes T.A."/>
            <person name="Urmenyi T.P."/>
            <person name="Silva V.G."/>
            <person name="da Rocha W.D."/>
            <person name="Andersson B."/>
            <person name="Romanha A.J."/>
            <person name="Steindel M."/>
            <person name="de Vasconcelos A.T."/>
            <person name="Grisard E.C."/>
        </authorList>
    </citation>
    <scope>NUCLEOTIDE SEQUENCE [LARGE SCALE GENOMIC DNA]</scope>
    <source>
        <strain evidence="3 4">SC58</strain>
    </source>
</reference>
<dbReference type="GO" id="GO:0008270">
    <property type="term" value="F:zinc ion binding"/>
    <property type="evidence" value="ECO:0007669"/>
    <property type="project" value="UniProtKB-KW"/>
</dbReference>
<evidence type="ECO:0000313" key="4">
    <source>
        <dbReference type="Proteomes" id="UP000031737"/>
    </source>
</evidence>
<feature type="zinc finger region" description="C3H1-type" evidence="1">
    <location>
        <begin position="32"/>
        <end position="54"/>
    </location>
</feature>
<evidence type="ECO:0000313" key="3">
    <source>
        <dbReference type="EMBL" id="ESL08780.1"/>
    </source>
</evidence>
<feature type="zinc finger region" description="C3H1-type" evidence="1">
    <location>
        <begin position="156"/>
        <end position="183"/>
    </location>
</feature>
<dbReference type="PANTHER" id="PTHR37035">
    <property type="entry name" value="C3H1-TYPE DOMAIN-CONTAINING PROTEIN-RELATED"/>
    <property type="match status" value="1"/>
</dbReference>
<evidence type="ECO:0000256" key="1">
    <source>
        <dbReference type="PROSITE-ProRule" id="PRU00723"/>
    </source>
</evidence>
<gene>
    <name evidence="3" type="ORF">TRSC58_03512</name>
</gene>
<dbReference type="OrthoDB" id="244435at2759"/>
<feature type="domain" description="C3H1-type" evidence="2">
    <location>
        <begin position="32"/>
        <end position="54"/>
    </location>
</feature>
<comment type="caution">
    <text evidence="3">The sequence shown here is derived from an EMBL/GenBank/DDBJ whole genome shotgun (WGS) entry which is preliminary data.</text>
</comment>
<protein>
    <recommendedName>
        <fullName evidence="2">C3H1-type domain-containing protein</fullName>
    </recommendedName>
</protein>
<accession>A0A061J380</accession>
<dbReference type="VEuPathDB" id="TriTrypDB:TRSC58_03512"/>
<feature type="domain" description="C3H1-type" evidence="2">
    <location>
        <begin position="156"/>
        <end position="183"/>
    </location>
</feature>
<evidence type="ECO:0000259" key="2">
    <source>
        <dbReference type="PROSITE" id="PS50103"/>
    </source>
</evidence>
<dbReference type="Proteomes" id="UP000031737">
    <property type="component" value="Unassembled WGS sequence"/>
</dbReference>
<keyword evidence="1" id="KW-0862">Zinc</keyword>